<protein>
    <submittedName>
        <fullName evidence="1">Uncharacterized protein</fullName>
    </submittedName>
</protein>
<comment type="caution">
    <text evidence="1">The sequence shown here is derived from an EMBL/GenBank/DDBJ whole genome shotgun (WGS) entry which is preliminary data.</text>
</comment>
<accession>A0A212F6I6</accession>
<name>A0A212F6I6_DANPL</name>
<evidence type="ECO:0000313" key="2">
    <source>
        <dbReference type="Proteomes" id="UP000007151"/>
    </source>
</evidence>
<dbReference type="EMBL" id="AGBW02010006">
    <property type="protein sequence ID" value="OWR49352.1"/>
    <property type="molecule type" value="Genomic_DNA"/>
</dbReference>
<proteinExistence type="predicted"/>
<organism evidence="1 2">
    <name type="scientific">Danaus plexippus plexippus</name>
    <dbReference type="NCBI Taxonomy" id="278856"/>
    <lineage>
        <taxon>Eukaryota</taxon>
        <taxon>Metazoa</taxon>
        <taxon>Ecdysozoa</taxon>
        <taxon>Arthropoda</taxon>
        <taxon>Hexapoda</taxon>
        <taxon>Insecta</taxon>
        <taxon>Pterygota</taxon>
        <taxon>Neoptera</taxon>
        <taxon>Endopterygota</taxon>
        <taxon>Lepidoptera</taxon>
        <taxon>Glossata</taxon>
        <taxon>Ditrysia</taxon>
        <taxon>Papilionoidea</taxon>
        <taxon>Nymphalidae</taxon>
        <taxon>Danainae</taxon>
        <taxon>Danaini</taxon>
        <taxon>Danaina</taxon>
        <taxon>Danaus</taxon>
        <taxon>Danaus</taxon>
    </lineage>
</organism>
<sequence>MGLKKQSELKLFLEQPSRVELTIYSSVMLYYTQFYTPMRSSPDIWGRSGVFKTVDITLITPHYLILTLLSDREVNAAPEPCKEIVEFIFNTDRIRKTKHTEKESGEVDEKEQRRKEKIKQLKKIDEVILGSDKEASEQPKKEPKGVMEEFMSGYFNFIKYLMSM</sequence>
<dbReference type="Proteomes" id="UP000007151">
    <property type="component" value="Unassembled WGS sequence"/>
</dbReference>
<dbReference type="InParanoid" id="A0A212F6I6"/>
<dbReference type="AlphaFoldDB" id="A0A212F6I6"/>
<keyword evidence="2" id="KW-1185">Reference proteome</keyword>
<dbReference type="KEGG" id="dpl:KGM_210107"/>
<evidence type="ECO:0000313" key="1">
    <source>
        <dbReference type="EMBL" id="OWR49352.1"/>
    </source>
</evidence>
<reference evidence="1 2" key="1">
    <citation type="journal article" date="2011" name="Cell">
        <title>The monarch butterfly genome yields insights into long-distance migration.</title>
        <authorList>
            <person name="Zhan S."/>
            <person name="Merlin C."/>
            <person name="Boore J.L."/>
            <person name="Reppert S.M."/>
        </authorList>
    </citation>
    <scope>NUCLEOTIDE SEQUENCE [LARGE SCALE GENOMIC DNA]</scope>
    <source>
        <strain evidence="1">F-2</strain>
    </source>
</reference>
<gene>
    <name evidence="1" type="ORF">KGM_210107</name>
</gene>